<name>A0AAU9U7Q4_EUPED</name>
<proteinExistence type="predicted"/>
<organism evidence="2 3">
    <name type="scientific">Euphydryas editha</name>
    <name type="common">Edith's checkerspot</name>
    <dbReference type="NCBI Taxonomy" id="104508"/>
    <lineage>
        <taxon>Eukaryota</taxon>
        <taxon>Metazoa</taxon>
        <taxon>Ecdysozoa</taxon>
        <taxon>Arthropoda</taxon>
        <taxon>Hexapoda</taxon>
        <taxon>Insecta</taxon>
        <taxon>Pterygota</taxon>
        <taxon>Neoptera</taxon>
        <taxon>Endopterygota</taxon>
        <taxon>Lepidoptera</taxon>
        <taxon>Glossata</taxon>
        <taxon>Ditrysia</taxon>
        <taxon>Papilionoidea</taxon>
        <taxon>Nymphalidae</taxon>
        <taxon>Nymphalinae</taxon>
        <taxon>Euphydryas</taxon>
    </lineage>
</organism>
<reference evidence="2" key="1">
    <citation type="submission" date="2022-03" db="EMBL/GenBank/DDBJ databases">
        <authorList>
            <person name="Tunstrom K."/>
        </authorList>
    </citation>
    <scope>NUCLEOTIDE SEQUENCE</scope>
</reference>
<dbReference type="Proteomes" id="UP001153954">
    <property type="component" value="Unassembled WGS sequence"/>
</dbReference>
<sequence length="190" mass="21447">MFKTELAPMKVGLVKKNREVTCMACENSHVNAPRHSVWQVISDITKQKTTQVSPLNLLICTEATTQAIRALVRDVTIEDPVPNREALREFTRSRARQRLSDNQANQDEITDRQRHPPRQFHINDLVLLIKFSQVAGKLDPGICGSYKVVKVLPSGLLINKLLSLLGRLVVMSNSNPQAYVDFTFPDIVFL</sequence>
<evidence type="ECO:0000256" key="1">
    <source>
        <dbReference type="SAM" id="MobiDB-lite"/>
    </source>
</evidence>
<evidence type="ECO:0000313" key="3">
    <source>
        <dbReference type="Proteomes" id="UP001153954"/>
    </source>
</evidence>
<keyword evidence="3" id="KW-1185">Reference proteome</keyword>
<gene>
    <name evidence="2" type="ORF">EEDITHA_LOCUS10647</name>
</gene>
<comment type="caution">
    <text evidence="2">The sequence shown here is derived from an EMBL/GenBank/DDBJ whole genome shotgun (WGS) entry which is preliminary data.</text>
</comment>
<accession>A0AAU9U7Q4</accession>
<evidence type="ECO:0000313" key="2">
    <source>
        <dbReference type="EMBL" id="CAH2095158.1"/>
    </source>
</evidence>
<dbReference type="AlphaFoldDB" id="A0AAU9U7Q4"/>
<protein>
    <submittedName>
        <fullName evidence="2">Uncharacterized protein</fullName>
    </submittedName>
</protein>
<dbReference type="EMBL" id="CAKOGL010000015">
    <property type="protein sequence ID" value="CAH2095158.1"/>
    <property type="molecule type" value="Genomic_DNA"/>
</dbReference>
<feature type="region of interest" description="Disordered" evidence="1">
    <location>
        <begin position="90"/>
        <end position="115"/>
    </location>
</feature>